<gene>
    <name evidence="1" type="ORF">CR205_07650</name>
</gene>
<sequence>MTLQKWKNHSLVTDAEFIHNLKLGYPVEVFCLTTCQTVAYGKIQDLSDDTVIVHGRRFRRNGCAFFGFPGTAPYRELKTS</sequence>
<name>A0A2W0HC80_9BACI</name>
<dbReference type="RefSeq" id="WP_110518346.1">
    <property type="nucleotide sequence ID" value="NZ_PDOF01000001.1"/>
</dbReference>
<organism evidence="1 2">
    <name type="scientific">Alteribacter lacisalsi</name>
    <dbReference type="NCBI Taxonomy" id="2045244"/>
    <lineage>
        <taxon>Bacteria</taxon>
        <taxon>Bacillati</taxon>
        <taxon>Bacillota</taxon>
        <taxon>Bacilli</taxon>
        <taxon>Bacillales</taxon>
        <taxon>Bacillaceae</taxon>
        <taxon>Alteribacter</taxon>
    </lineage>
</organism>
<comment type="caution">
    <text evidence="1">The sequence shown here is derived from an EMBL/GenBank/DDBJ whole genome shotgun (WGS) entry which is preliminary data.</text>
</comment>
<evidence type="ECO:0000313" key="1">
    <source>
        <dbReference type="EMBL" id="PYZ98456.1"/>
    </source>
</evidence>
<keyword evidence="2" id="KW-1185">Reference proteome</keyword>
<accession>A0A2W0HC80</accession>
<dbReference type="EMBL" id="PDOF01000001">
    <property type="protein sequence ID" value="PYZ98456.1"/>
    <property type="molecule type" value="Genomic_DNA"/>
</dbReference>
<dbReference type="Proteomes" id="UP000248066">
    <property type="component" value="Unassembled WGS sequence"/>
</dbReference>
<dbReference type="AlphaFoldDB" id="A0A2W0HC80"/>
<evidence type="ECO:0000313" key="2">
    <source>
        <dbReference type="Proteomes" id="UP000248066"/>
    </source>
</evidence>
<reference evidence="1 2" key="1">
    <citation type="submission" date="2017-10" db="EMBL/GenBank/DDBJ databases">
        <title>Bacillus sp. nov., a halophilic bacterium isolated from a Yangshapao Lake.</title>
        <authorList>
            <person name="Wang H."/>
        </authorList>
    </citation>
    <scope>NUCLEOTIDE SEQUENCE [LARGE SCALE GENOMIC DNA]</scope>
    <source>
        <strain evidence="1 2">YSP-3</strain>
    </source>
</reference>
<dbReference type="OrthoDB" id="2885676at2"/>
<proteinExistence type="predicted"/>
<protein>
    <submittedName>
        <fullName evidence="1">Uncharacterized protein</fullName>
    </submittedName>
</protein>